<reference evidence="7" key="2">
    <citation type="journal article" date="2021" name="PeerJ">
        <title>Extensive microbial diversity within the chicken gut microbiome revealed by metagenomics and culture.</title>
        <authorList>
            <person name="Gilroy R."/>
            <person name="Ravi A."/>
            <person name="Getino M."/>
            <person name="Pursley I."/>
            <person name="Horton D.L."/>
            <person name="Alikhan N.F."/>
            <person name="Baker D."/>
            <person name="Gharbi K."/>
            <person name="Hall N."/>
            <person name="Watson M."/>
            <person name="Adriaenssens E.M."/>
            <person name="Foster-Nyarko E."/>
            <person name="Jarju S."/>
            <person name="Secka A."/>
            <person name="Antonio M."/>
            <person name="Oren A."/>
            <person name="Chaudhuri R.R."/>
            <person name="La Ragione R."/>
            <person name="Hildebrand F."/>
            <person name="Pallen M.J."/>
        </authorList>
    </citation>
    <scope>NUCLEOTIDE SEQUENCE</scope>
    <source>
        <strain evidence="7">7293</strain>
    </source>
</reference>
<organism evidence="7 8">
    <name type="scientific">Candidatus Ornithospirochaeta stercoripullorum</name>
    <dbReference type="NCBI Taxonomy" id="2840899"/>
    <lineage>
        <taxon>Bacteria</taxon>
        <taxon>Pseudomonadati</taxon>
        <taxon>Spirochaetota</taxon>
        <taxon>Spirochaetia</taxon>
        <taxon>Spirochaetales</taxon>
        <taxon>Spirochaetaceae</taxon>
        <taxon>Spirochaetaceae incertae sedis</taxon>
        <taxon>Candidatus Ornithospirochaeta</taxon>
    </lineage>
</organism>
<evidence type="ECO:0000313" key="7">
    <source>
        <dbReference type="EMBL" id="MBO8435689.1"/>
    </source>
</evidence>
<evidence type="ECO:0000256" key="4">
    <source>
        <dbReference type="ARBA" id="ARBA00022989"/>
    </source>
</evidence>
<dbReference type="AlphaFoldDB" id="A0A9D9E240"/>
<name>A0A9D9E240_9SPIO</name>
<keyword evidence="5 6" id="KW-0472">Membrane</keyword>
<keyword evidence="3 6" id="KW-0812">Transmembrane</keyword>
<dbReference type="GO" id="GO:0005886">
    <property type="term" value="C:plasma membrane"/>
    <property type="evidence" value="ECO:0007669"/>
    <property type="project" value="UniProtKB-SubCell"/>
</dbReference>
<evidence type="ECO:0000313" key="8">
    <source>
        <dbReference type="Proteomes" id="UP000823615"/>
    </source>
</evidence>
<evidence type="ECO:0000256" key="2">
    <source>
        <dbReference type="ARBA" id="ARBA00022475"/>
    </source>
</evidence>
<comment type="subcellular location">
    <subcellularLocation>
        <location evidence="1">Cell membrane</location>
        <topology evidence="1">Multi-pass membrane protein</topology>
    </subcellularLocation>
</comment>
<reference evidence="7" key="1">
    <citation type="submission" date="2020-10" db="EMBL/GenBank/DDBJ databases">
        <authorList>
            <person name="Gilroy R."/>
        </authorList>
    </citation>
    <scope>NUCLEOTIDE SEQUENCE</scope>
    <source>
        <strain evidence="7">7293</strain>
    </source>
</reference>
<keyword evidence="2" id="KW-1003">Cell membrane</keyword>
<dbReference type="Proteomes" id="UP000823615">
    <property type="component" value="Unassembled WGS sequence"/>
</dbReference>
<protein>
    <submittedName>
        <fullName evidence="7">LysE family transporter</fullName>
    </submittedName>
</protein>
<evidence type="ECO:0000256" key="6">
    <source>
        <dbReference type="SAM" id="Phobius"/>
    </source>
</evidence>
<dbReference type="EMBL" id="JADIMT010000030">
    <property type="protein sequence ID" value="MBO8435689.1"/>
    <property type="molecule type" value="Genomic_DNA"/>
</dbReference>
<gene>
    <name evidence="7" type="ORF">IAA97_01745</name>
</gene>
<dbReference type="InterPro" id="IPR001123">
    <property type="entry name" value="LeuE-type"/>
</dbReference>
<dbReference type="Pfam" id="PF01810">
    <property type="entry name" value="LysE"/>
    <property type="match status" value="1"/>
</dbReference>
<feature type="transmembrane region" description="Helical" evidence="6">
    <location>
        <begin position="71"/>
        <end position="90"/>
    </location>
</feature>
<feature type="transmembrane region" description="Helical" evidence="6">
    <location>
        <begin position="37"/>
        <end position="59"/>
    </location>
</feature>
<dbReference type="PANTHER" id="PTHR30086">
    <property type="entry name" value="ARGININE EXPORTER PROTEIN ARGO"/>
    <property type="match status" value="1"/>
</dbReference>
<comment type="caution">
    <text evidence="7">The sequence shown here is derived from an EMBL/GenBank/DDBJ whole genome shotgun (WGS) entry which is preliminary data.</text>
</comment>
<keyword evidence="4 6" id="KW-1133">Transmembrane helix</keyword>
<evidence type="ECO:0000256" key="1">
    <source>
        <dbReference type="ARBA" id="ARBA00004651"/>
    </source>
</evidence>
<evidence type="ECO:0000256" key="5">
    <source>
        <dbReference type="ARBA" id="ARBA00023136"/>
    </source>
</evidence>
<feature type="transmembrane region" description="Helical" evidence="6">
    <location>
        <begin position="178"/>
        <end position="198"/>
    </location>
</feature>
<sequence length="199" mass="21423">MLYFLQGLTMGFAYVAPIGMQNIFVISSASSDKLPRALLTALIVIFFDVSLALACFFGIGAVIERYSLMKLLITIAGSIVVMVIGVRLILSKPVNIEKSEVPCSIPSTIASACIVTWFNPQAIIDGSMMLGAFHASLGASDALPFITGVALASCLWFSTLSVAVSLFSHLFTVRVLRWLNIICGSILVLYALKLFTSIF</sequence>
<evidence type="ECO:0000256" key="3">
    <source>
        <dbReference type="ARBA" id="ARBA00022692"/>
    </source>
</evidence>
<feature type="transmembrane region" description="Helical" evidence="6">
    <location>
        <begin position="12"/>
        <end position="31"/>
    </location>
</feature>
<proteinExistence type="predicted"/>
<dbReference type="GO" id="GO:0015171">
    <property type="term" value="F:amino acid transmembrane transporter activity"/>
    <property type="evidence" value="ECO:0007669"/>
    <property type="project" value="TreeGrafter"/>
</dbReference>
<accession>A0A9D9E240</accession>
<dbReference type="PANTHER" id="PTHR30086:SF20">
    <property type="entry name" value="ARGININE EXPORTER PROTEIN ARGO-RELATED"/>
    <property type="match status" value="1"/>
</dbReference>
<feature type="transmembrane region" description="Helical" evidence="6">
    <location>
        <begin position="142"/>
        <end position="166"/>
    </location>
</feature>